<dbReference type="InterPro" id="IPR050171">
    <property type="entry name" value="MFS_Transporters"/>
</dbReference>
<dbReference type="PANTHER" id="PTHR23517:SF2">
    <property type="entry name" value="MULTIDRUG RESISTANCE PROTEIN MDTH"/>
    <property type="match status" value="1"/>
</dbReference>
<feature type="transmembrane region" description="Helical" evidence="7">
    <location>
        <begin position="242"/>
        <end position="259"/>
    </location>
</feature>
<dbReference type="AlphaFoldDB" id="A0A249KAM6"/>
<evidence type="ECO:0000313" key="10">
    <source>
        <dbReference type="Proteomes" id="UP000217171"/>
    </source>
</evidence>
<evidence type="ECO:0000256" key="5">
    <source>
        <dbReference type="ARBA" id="ARBA00022989"/>
    </source>
</evidence>
<keyword evidence="10" id="KW-1185">Reference proteome</keyword>
<feature type="transmembrane region" description="Helical" evidence="7">
    <location>
        <begin position="363"/>
        <end position="385"/>
    </location>
</feature>
<feature type="transmembrane region" description="Helical" evidence="7">
    <location>
        <begin position="64"/>
        <end position="82"/>
    </location>
</feature>
<feature type="transmembrane region" description="Helical" evidence="7">
    <location>
        <begin position="27"/>
        <end position="52"/>
    </location>
</feature>
<feature type="transmembrane region" description="Helical" evidence="7">
    <location>
        <begin position="153"/>
        <end position="174"/>
    </location>
</feature>
<dbReference type="PANTHER" id="PTHR23517">
    <property type="entry name" value="RESISTANCE PROTEIN MDTM, PUTATIVE-RELATED-RELATED"/>
    <property type="match status" value="1"/>
</dbReference>
<keyword evidence="6 7" id="KW-0472">Membrane</keyword>
<dbReference type="SUPFAM" id="SSF103473">
    <property type="entry name" value="MFS general substrate transporter"/>
    <property type="match status" value="1"/>
</dbReference>
<name>A0A249KAM6_9ACTN</name>
<dbReference type="GO" id="GO:0005886">
    <property type="term" value="C:plasma membrane"/>
    <property type="evidence" value="ECO:0007669"/>
    <property type="project" value="UniProtKB-SubCell"/>
</dbReference>
<dbReference type="KEGG" id="nhi:B1s21160_05990"/>
<dbReference type="GO" id="GO:0022857">
    <property type="term" value="F:transmembrane transporter activity"/>
    <property type="evidence" value="ECO:0007669"/>
    <property type="project" value="InterPro"/>
</dbReference>
<proteinExistence type="predicted"/>
<dbReference type="InterPro" id="IPR036259">
    <property type="entry name" value="MFS_trans_sf"/>
</dbReference>
<organism evidence="9 10">
    <name type="scientific">Candidatus Nanopelagicus hibericus</name>
    <dbReference type="NCBI Taxonomy" id="1884915"/>
    <lineage>
        <taxon>Bacteria</taxon>
        <taxon>Bacillati</taxon>
        <taxon>Actinomycetota</taxon>
        <taxon>Actinomycetes</taxon>
        <taxon>Candidatus Nanopelagicales</taxon>
        <taxon>Candidatus Nanopelagicaceae</taxon>
        <taxon>Candidatus Nanopelagicus</taxon>
    </lineage>
</organism>
<dbReference type="Proteomes" id="UP000217171">
    <property type="component" value="Chromosome"/>
</dbReference>
<evidence type="ECO:0000256" key="3">
    <source>
        <dbReference type="ARBA" id="ARBA00022475"/>
    </source>
</evidence>
<dbReference type="InterPro" id="IPR020846">
    <property type="entry name" value="MFS_dom"/>
</dbReference>
<protein>
    <submittedName>
        <fullName evidence="9">Major facilitator superfamily protein</fullName>
    </submittedName>
</protein>
<accession>A0A249KAM6</accession>
<dbReference type="Pfam" id="PF07690">
    <property type="entry name" value="MFS_1"/>
    <property type="match status" value="1"/>
</dbReference>
<comment type="subcellular location">
    <subcellularLocation>
        <location evidence="1">Cell membrane</location>
        <topology evidence="1">Multi-pass membrane protein</topology>
    </subcellularLocation>
</comment>
<evidence type="ECO:0000256" key="4">
    <source>
        <dbReference type="ARBA" id="ARBA00022692"/>
    </source>
</evidence>
<dbReference type="PROSITE" id="PS50850">
    <property type="entry name" value="MFS"/>
    <property type="match status" value="1"/>
</dbReference>
<sequence>MLLGIALSALGNGLVLPYTFIYFHNIRGFPIAVAGFIASYGALSALAISPLVGNLIDKWGPKPVLITSLLVSSVGYCSLSLVKTIPQAFLVTTVCAMGQSAMWPSQSAISTELTPEHLRERIYGAQFAMLNLGIGIGGLVSSLVVTLDNPRTFELLFIGDGISYLIYLAVVLTLKDVGRRSVSERIERAKLAGGWADVIADKTFVKFWFVAMFAVLFSYSQLEVGFTAFSTSISGLAPRDLAWAYALNTFIIAAFQLWVNKKLLLVKRKSAISVAVLLWALAWVALAASGVFKGNALFFVILCQFIFAFGEMIWSPILPSVVNQLAPDHLRGRYNAAGTNAWQISLIAGPSIAGTMLGFGAHWYWLGGLITGLIVISVAASRLKLPDRPTADMQR</sequence>
<dbReference type="InterPro" id="IPR011701">
    <property type="entry name" value="MFS"/>
</dbReference>
<evidence type="ECO:0000256" key="2">
    <source>
        <dbReference type="ARBA" id="ARBA00022448"/>
    </source>
</evidence>
<feature type="transmembrane region" description="Helical" evidence="7">
    <location>
        <begin position="127"/>
        <end position="147"/>
    </location>
</feature>
<reference evidence="9 10" key="1">
    <citation type="submission" date="2016-07" db="EMBL/GenBank/DDBJ databases">
        <title>High microdiversification within the ubiquitous acI lineage of Actinobacteria.</title>
        <authorList>
            <person name="Neuenschwander S.M."/>
            <person name="Salcher M."/>
            <person name="Ghai R."/>
            <person name="Pernthaler J."/>
        </authorList>
    </citation>
    <scope>NUCLEOTIDE SEQUENCE [LARGE SCALE GENOMIC DNA]</scope>
    <source>
        <strain evidence="9">MMS-21-160</strain>
    </source>
</reference>
<evidence type="ECO:0000256" key="1">
    <source>
        <dbReference type="ARBA" id="ARBA00004651"/>
    </source>
</evidence>
<evidence type="ECO:0000313" key="9">
    <source>
        <dbReference type="EMBL" id="ASY13838.1"/>
    </source>
</evidence>
<gene>
    <name evidence="9" type="ORF">B1s21160_05990</name>
</gene>
<keyword evidence="2" id="KW-0813">Transport</keyword>
<feature type="transmembrane region" description="Helical" evidence="7">
    <location>
        <begin position="204"/>
        <end position="222"/>
    </location>
</feature>
<evidence type="ECO:0000259" key="8">
    <source>
        <dbReference type="PROSITE" id="PS50850"/>
    </source>
</evidence>
<feature type="transmembrane region" description="Helical" evidence="7">
    <location>
        <begin position="298"/>
        <end position="322"/>
    </location>
</feature>
<keyword evidence="5 7" id="KW-1133">Transmembrane helix</keyword>
<keyword evidence="4 7" id="KW-0812">Transmembrane</keyword>
<feature type="domain" description="Major facilitator superfamily (MFS) profile" evidence="8">
    <location>
        <begin position="1"/>
        <end position="389"/>
    </location>
</feature>
<dbReference type="Gene3D" id="1.20.1250.20">
    <property type="entry name" value="MFS general substrate transporter like domains"/>
    <property type="match status" value="1"/>
</dbReference>
<feature type="transmembrane region" description="Helical" evidence="7">
    <location>
        <begin position="271"/>
        <end position="292"/>
    </location>
</feature>
<evidence type="ECO:0000256" key="7">
    <source>
        <dbReference type="SAM" id="Phobius"/>
    </source>
</evidence>
<evidence type="ECO:0000256" key="6">
    <source>
        <dbReference type="ARBA" id="ARBA00023136"/>
    </source>
</evidence>
<keyword evidence="3" id="KW-1003">Cell membrane</keyword>
<feature type="transmembrane region" description="Helical" evidence="7">
    <location>
        <begin position="334"/>
        <end position="357"/>
    </location>
</feature>
<dbReference type="EMBL" id="CP016771">
    <property type="protein sequence ID" value="ASY13838.1"/>
    <property type="molecule type" value="Genomic_DNA"/>
</dbReference>